<accession>A0ABX0BKA7</accession>
<sequence length="133" mass="14611">MSTVNSQDSDPGWLAVTVRNLLVEKYGDGRVPGVRRIAADIRAANDGEAISHGHIHNILTGEAENLTQRTSSLLARFFDKHPSYFYPPARSAKPDPDSVRALAARFATFDADQVEAIKQAIEIVTAQAKPRER</sequence>
<dbReference type="RefSeq" id="WP_067595674.1">
    <property type="nucleotide sequence ID" value="NZ_JAAGNC010000060.1"/>
</dbReference>
<evidence type="ECO:0000313" key="1">
    <source>
        <dbReference type="EMBL" id="NEC55711.1"/>
    </source>
</evidence>
<dbReference type="InterPro" id="IPR010982">
    <property type="entry name" value="Lambda_DNA-bd_dom_sf"/>
</dbReference>
<name>A0ABX0BKA7_9PSEU</name>
<comment type="caution">
    <text evidence="1">The sequence shown here is derived from an EMBL/GenBank/DDBJ whole genome shotgun (WGS) entry which is preliminary data.</text>
</comment>
<dbReference type="Gene3D" id="1.10.260.40">
    <property type="entry name" value="lambda repressor-like DNA-binding domains"/>
    <property type="match status" value="1"/>
</dbReference>
<reference evidence="1 2" key="1">
    <citation type="submission" date="2020-01" db="EMBL/GenBank/DDBJ databases">
        <title>Insect and environment-associated Actinomycetes.</title>
        <authorList>
            <person name="Currrie C."/>
            <person name="Chevrette M."/>
            <person name="Carlson C."/>
            <person name="Stubbendieck R."/>
            <person name="Wendt-Pienkowski E."/>
        </authorList>
    </citation>
    <scope>NUCLEOTIDE SEQUENCE [LARGE SCALE GENOMIC DNA]</scope>
    <source>
        <strain evidence="1 2">SID8386</strain>
    </source>
</reference>
<protein>
    <recommendedName>
        <fullName evidence="3">XRE family transcriptional regulator</fullName>
    </recommendedName>
</protein>
<organism evidence="1 2">
    <name type="scientific">Amycolatopsis rubida</name>
    <dbReference type="NCBI Taxonomy" id="112413"/>
    <lineage>
        <taxon>Bacteria</taxon>
        <taxon>Bacillati</taxon>
        <taxon>Actinomycetota</taxon>
        <taxon>Actinomycetes</taxon>
        <taxon>Pseudonocardiales</taxon>
        <taxon>Pseudonocardiaceae</taxon>
        <taxon>Amycolatopsis</taxon>
    </lineage>
</organism>
<keyword evidence="2" id="KW-1185">Reference proteome</keyword>
<dbReference type="EMBL" id="JAAGNC010000060">
    <property type="protein sequence ID" value="NEC55711.1"/>
    <property type="molecule type" value="Genomic_DNA"/>
</dbReference>
<evidence type="ECO:0008006" key="3">
    <source>
        <dbReference type="Google" id="ProtNLM"/>
    </source>
</evidence>
<gene>
    <name evidence="1" type="ORF">G3I59_08915</name>
</gene>
<dbReference type="Proteomes" id="UP000470404">
    <property type="component" value="Unassembled WGS sequence"/>
</dbReference>
<evidence type="ECO:0000313" key="2">
    <source>
        <dbReference type="Proteomes" id="UP000470404"/>
    </source>
</evidence>
<proteinExistence type="predicted"/>